<organism evidence="1 2">
    <name type="scientific">Steinernema carpocapsae</name>
    <name type="common">Entomopathogenic nematode</name>
    <dbReference type="NCBI Taxonomy" id="34508"/>
    <lineage>
        <taxon>Eukaryota</taxon>
        <taxon>Metazoa</taxon>
        <taxon>Ecdysozoa</taxon>
        <taxon>Nematoda</taxon>
        <taxon>Chromadorea</taxon>
        <taxon>Rhabditida</taxon>
        <taxon>Tylenchina</taxon>
        <taxon>Panagrolaimomorpha</taxon>
        <taxon>Strongyloidoidea</taxon>
        <taxon>Steinernematidae</taxon>
        <taxon>Steinernema</taxon>
    </lineage>
</organism>
<comment type="caution">
    <text evidence="1">The sequence shown here is derived from an EMBL/GenBank/DDBJ whole genome shotgun (WGS) entry which is preliminary data.</text>
</comment>
<name>A0A4U5NYC0_STECR</name>
<dbReference type="EMBL" id="AZBU02000003">
    <property type="protein sequence ID" value="TKR88331.1"/>
    <property type="molecule type" value="Genomic_DNA"/>
</dbReference>
<gene>
    <name evidence="1" type="ORF">L596_012588</name>
</gene>
<sequence>MDSARQIRNLVHTELVKIKGSKFTNVHEMQTSLSSSPATLVPEMALFSVSDMHVVDISSGAMSSGFFLLHFSLRFTFSGIAAKGS</sequence>
<proteinExistence type="predicted"/>
<dbReference type="Proteomes" id="UP000298663">
    <property type="component" value="Unassembled WGS sequence"/>
</dbReference>
<keyword evidence="2" id="KW-1185">Reference proteome</keyword>
<protein>
    <submittedName>
        <fullName evidence="1">Uncharacterized protein</fullName>
    </submittedName>
</protein>
<accession>A0A4U5NYC0</accession>
<dbReference type="AlphaFoldDB" id="A0A4U5NYC0"/>
<reference evidence="1 2" key="2">
    <citation type="journal article" date="2019" name="G3 (Bethesda)">
        <title>Hybrid Assembly of the Genome of the Entomopathogenic Nematode Steinernema carpocapsae Identifies the X-Chromosome.</title>
        <authorList>
            <person name="Serra L."/>
            <person name="Macchietto M."/>
            <person name="Macias-Munoz A."/>
            <person name="McGill C.J."/>
            <person name="Rodriguez I.M."/>
            <person name="Rodriguez B."/>
            <person name="Murad R."/>
            <person name="Mortazavi A."/>
        </authorList>
    </citation>
    <scope>NUCLEOTIDE SEQUENCE [LARGE SCALE GENOMIC DNA]</scope>
    <source>
        <strain evidence="1 2">ALL</strain>
    </source>
</reference>
<reference evidence="1 2" key="1">
    <citation type="journal article" date="2015" name="Genome Biol.">
        <title>Comparative genomics of Steinernema reveals deeply conserved gene regulatory networks.</title>
        <authorList>
            <person name="Dillman A.R."/>
            <person name="Macchietto M."/>
            <person name="Porter C.F."/>
            <person name="Rogers A."/>
            <person name="Williams B."/>
            <person name="Antoshechkin I."/>
            <person name="Lee M.M."/>
            <person name="Goodwin Z."/>
            <person name="Lu X."/>
            <person name="Lewis E.E."/>
            <person name="Goodrich-Blair H."/>
            <person name="Stock S.P."/>
            <person name="Adams B.J."/>
            <person name="Sternberg P.W."/>
            <person name="Mortazavi A."/>
        </authorList>
    </citation>
    <scope>NUCLEOTIDE SEQUENCE [LARGE SCALE GENOMIC DNA]</scope>
    <source>
        <strain evidence="1 2">ALL</strain>
    </source>
</reference>
<evidence type="ECO:0000313" key="1">
    <source>
        <dbReference type="EMBL" id="TKR88331.1"/>
    </source>
</evidence>
<evidence type="ECO:0000313" key="2">
    <source>
        <dbReference type="Proteomes" id="UP000298663"/>
    </source>
</evidence>